<accession>V5G1A0</accession>
<protein>
    <submittedName>
        <fullName evidence="5">Lysosomal alpha-mannosidase</fullName>
    </submittedName>
</protein>
<name>V5G1A0_ANOGL</name>
<dbReference type="InterPro" id="IPR013780">
    <property type="entry name" value="Glyco_hydro_b"/>
</dbReference>
<keyword evidence="1" id="KW-0479">Metal-binding</keyword>
<evidence type="ECO:0000256" key="1">
    <source>
        <dbReference type="ARBA" id="ARBA00022723"/>
    </source>
</evidence>
<dbReference type="SUPFAM" id="SSF88688">
    <property type="entry name" value="Families 57/38 glycoside transferase middle domain"/>
    <property type="match status" value="1"/>
</dbReference>
<dbReference type="Pfam" id="PF07748">
    <property type="entry name" value="Glyco_hydro_38C"/>
    <property type="match status" value="1"/>
</dbReference>
<dbReference type="EMBL" id="GALX01004676">
    <property type="protein sequence ID" value="JAB63790.1"/>
    <property type="molecule type" value="Transcribed_RNA"/>
</dbReference>
<dbReference type="InterPro" id="IPR028995">
    <property type="entry name" value="Glyco_hydro_57/38_cen_sf"/>
</dbReference>
<dbReference type="Pfam" id="PF17677">
    <property type="entry name" value="Glyco_hydro38C2"/>
    <property type="match status" value="1"/>
</dbReference>
<dbReference type="GO" id="GO:0046872">
    <property type="term" value="F:metal ion binding"/>
    <property type="evidence" value="ECO:0007669"/>
    <property type="project" value="UniProtKB-KW"/>
</dbReference>
<dbReference type="Gene3D" id="2.70.98.30">
    <property type="entry name" value="Golgi alpha-mannosidase II, domain 4"/>
    <property type="match status" value="1"/>
</dbReference>
<proteinExistence type="predicted"/>
<sequence>MGVMQHHDAITGTEHDDVKQDYHRLLAQGIETATSEAAKAFSAILGMSTDLNFTSCPQLNVSVCGIAIEDEFNIVVYNPLARVTSYYIHIPATGYYYEVEGPTGEVVESHLTSLIDYFTEVPDKLGSTLIFKAENLPALGYQVYKIKHTVKKEKMKNATRFVEQVDQMGFQDNYVNFDLSTGYLKSITLSGVTLEVSQQFLYYNSSDVSNAYIFRPDGNNRNATEITLVTNSVLINDGNLVREVKQSFRGGINQIIRIYKDEDFIEFDWLIGYQDTSLGGKEIITRYITNLETQDEFYTDSNGREMITRKRNYRPTYEYSDEEPQSGNYYPVNTRIVIKNETNEFAVLTDRSEGGSSLTSGQVELMVTRQIPNSLDEHEYGSPVKVRGTHYVTHGVSAEGNGGRTMAAVERNIVQRKLIQPWLFFTTDDISVKQHSFLNKELQPNVHLLTLDSWGDGTVLIRLEHVFEKDDDPELSKEVTVDLTGLFKPFNIHTMKEYTLAANIPLEESDRLSWAQLKSEDPSSPLSKAQRLTRDEEDLVITLEPMQIRTFIATVSPVES</sequence>
<dbReference type="GO" id="GO:0030246">
    <property type="term" value="F:carbohydrate binding"/>
    <property type="evidence" value="ECO:0007669"/>
    <property type="project" value="InterPro"/>
</dbReference>
<evidence type="ECO:0000313" key="5">
    <source>
        <dbReference type="EMBL" id="JAB63790.1"/>
    </source>
</evidence>
<feature type="domain" description="Glycosyl hydrolase family 38 C-terminal" evidence="3">
    <location>
        <begin position="175"/>
        <end position="370"/>
    </location>
</feature>
<dbReference type="PANTHER" id="PTHR11607">
    <property type="entry name" value="ALPHA-MANNOSIDASE"/>
    <property type="match status" value="1"/>
</dbReference>
<dbReference type="Gene3D" id="2.60.40.1180">
    <property type="entry name" value="Golgi alpha-mannosidase II"/>
    <property type="match status" value="1"/>
</dbReference>
<dbReference type="PANTHER" id="PTHR11607:SF3">
    <property type="entry name" value="LYSOSOMAL ALPHA-MANNOSIDASE"/>
    <property type="match status" value="1"/>
</dbReference>
<dbReference type="Gene3D" id="2.60.40.1360">
    <property type="match status" value="1"/>
</dbReference>
<dbReference type="InterPro" id="IPR050843">
    <property type="entry name" value="Glycosyl_Hydrlase_38"/>
</dbReference>
<feature type="domain" description="Glycosyl hydrolases family 38 C-terminal" evidence="4">
    <location>
        <begin position="445"/>
        <end position="551"/>
    </location>
</feature>
<dbReference type="SUPFAM" id="SSF74650">
    <property type="entry name" value="Galactose mutarotase-like"/>
    <property type="match status" value="1"/>
</dbReference>
<dbReference type="GO" id="GO:0005764">
    <property type="term" value="C:lysosome"/>
    <property type="evidence" value="ECO:0007669"/>
    <property type="project" value="TreeGrafter"/>
</dbReference>
<evidence type="ECO:0000259" key="4">
    <source>
        <dbReference type="Pfam" id="PF17677"/>
    </source>
</evidence>
<dbReference type="InterPro" id="IPR041147">
    <property type="entry name" value="GH38_C"/>
</dbReference>
<organism evidence="5">
    <name type="scientific">Anoplophora glabripennis</name>
    <name type="common">Asian longhorn beetle</name>
    <name type="synonym">Anoplophora nobilis</name>
    <dbReference type="NCBI Taxonomy" id="217634"/>
    <lineage>
        <taxon>Eukaryota</taxon>
        <taxon>Metazoa</taxon>
        <taxon>Ecdysozoa</taxon>
        <taxon>Arthropoda</taxon>
        <taxon>Hexapoda</taxon>
        <taxon>Insecta</taxon>
        <taxon>Pterygota</taxon>
        <taxon>Neoptera</taxon>
        <taxon>Endopterygota</taxon>
        <taxon>Coleoptera</taxon>
        <taxon>Polyphaga</taxon>
        <taxon>Cucujiformia</taxon>
        <taxon>Chrysomeloidea</taxon>
        <taxon>Cerambycidae</taxon>
        <taxon>Lamiinae</taxon>
        <taxon>Lamiini</taxon>
        <taxon>Anoplophora</taxon>
    </lineage>
</organism>
<keyword evidence="2" id="KW-0378">Hydrolase</keyword>
<dbReference type="InterPro" id="IPR011013">
    <property type="entry name" value="Gal_mutarotase_sf_dom"/>
</dbReference>
<evidence type="ECO:0000256" key="2">
    <source>
        <dbReference type="ARBA" id="ARBA00022801"/>
    </source>
</evidence>
<evidence type="ECO:0000259" key="3">
    <source>
        <dbReference type="Pfam" id="PF07748"/>
    </source>
</evidence>
<dbReference type="GO" id="GO:0006013">
    <property type="term" value="P:mannose metabolic process"/>
    <property type="evidence" value="ECO:0007669"/>
    <property type="project" value="InterPro"/>
</dbReference>
<gene>
    <name evidence="5" type="primary">MA2B1</name>
</gene>
<dbReference type="GO" id="GO:0004559">
    <property type="term" value="F:alpha-mannosidase activity"/>
    <property type="evidence" value="ECO:0007669"/>
    <property type="project" value="InterPro"/>
</dbReference>
<reference evidence="5" key="1">
    <citation type="submission" date="2013-07" db="EMBL/GenBank/DDBJ databases">
        <title>Midgut Transcriptome Profiling of Anoplphora glabripennis, a Lignocellulose Degrading, Wood-Boring Cerambycid.</title>
        <authorList>
            <person name="Scully E.D."/>
            <person name="Hoover K."/>
            <person name="Carlson J.E."/>
            <person name="Tien M."/>
            <person name="Geib S.M."/>
        </authorList>
    </citation>
    <scope>NUCLEOTIDE SEQUENCE</scope>
</reference>
<dbReference type="AlphaFoldDB" id="V5G1A0"/>
<dbReference type="Gene3D" id="1.20.1270.50">
    <property type="entry name" value="Glycoside hydrolase family 38, central domain"/>
    <property type="match status" value="1"/>
</dbReference>
<dbReference type="InterPro" id="IPR011682">
    <property type="entry name" value="Glyco_hydro_38_C"/>
</dbReference>
<dbReference type="InterPro" id="IPR037094">
    <property type="entry name" value="Glyco_hydro_38_cen_sf"/>
</dbReference>